<organism evidence="1 2">
    <name type="scientific">Choristoneura fumiferana</name>
    <name type="common">Spruce budworm moth</name>
    <name type="synonym">Archips fumiferana</name>
    <dbReference type="NCBI Taxonomy" id="7141"/>
    <lineage>
        <taxon>Eukaryota</taxon>
        <taxon>Metazoa</taxon>
        <taxon>Ecdysozoa</taxon>
        <taxon>Arthropoda</taxon>
        <taxon>Hexapoda</taxon>
        <taxon>Insecta</taxon>
        <taxon>Pterygota</taxon>
        <taxon>Neoptera</taxon>
        <taxon>Endopterygota</taxon>
        <taxon>Lepidoptera</taxon>
        <taxon>Glossata</taxon>
        <taxon>Ditrysia</taxon>
        <taxon>Tortricoidea</taxon>
        <taxon>Tortricidae</taxon>
        <taxon>Tortricinae</taxon>
        <taxon>Choristoneura</taxon>
    </lineage>
</organism>
<evidence type="ECO:0000313" key="2">
    <source>
        <dbReference type="Proteomes" id="UP001064048"/>
    </source>
</evidence>
<comment type="caution">
    <text evidence="1">The sequence shown here is derived from an EMBL/GenBank/DDBJ whole genome shotgun (WGS) entry which is preliminary data.</text>
</comment>
<name>A0ACC0K8W5_CHOFU</name>
<gene>
    <name evidence="1" type="ORF">MSG28_013777</name>
</gene>
<dbReference type="EMBL" id="CM046124">
    <property type="protein sequence ID" value="KAI8432846.1"/>
    <property type="molecule type" value="Genomic_DNA"/>
</dbReference>
<reference evidence="1 2" key="1">
    <citation type="journal article" date="2022" name="Genome Biol. Evol.">
        <title>The Spruce Budworm Genome: Reconstructing the Evolutionary History of Antifreeze Proteins.</title>
        <authorList>
            <person name="Beliveau C."/>
            <person name="Gagne P."/>
            <person name="Picq S."/>
            <person name="Vernygora O."/>
            <person name="Keeling C.I."/>
            <person name="Pinkney K."/>
            <person name="Doucet D."/>
            <person name="Wen F."/>
            <person name="Johnston J.S."/>
            <person name="Maaroufi H."/>
            <person name="Boyle B."/>
            <person name="Laroche J."/>
            <person name="Dewar K."/>
            <person name="Juretic N."/>
            <person name="Blackburn G."/>
            <person name="Nisole A."/>
            <person name="Brunet B."/>
            <person name="Brandao M."/>
            <person name="Lumley L."/>
            <person name="Duan J."/>
            <person name="Quan G."/>
            <person name="Lucarotti C.J."/>
            <person name="Roe A.D."/>
            <person name="Sperling F.A.H."/>
            <person name="Levesque R.C."/>
            <person name="Cusson M."/>
        </authorList>
    </citation>
    <scope>NUCLEOTIDE SEQUENCE [LARGE SCALE GENOMIC DNA]</scope>
    <source>
        <strain evidence="1">Glfc:IPQL:Cfum</strain>
    </source>
</reference>
<proteinExistence type="predicted"/>
<protein>
    <submittedName>
        <fullName evidence="1">Uncharacterized protein</fullName>
    </submittedName>
</protein>
<evidence type="ECO:0000313" key="1">
    <source>
        <dbReference type="EMBL" id="KAI8432846.1"/>
    </source>
</evidence>
<keyword evidence="2" id="KW-1185">Reference proteome</keyword>
<dbReference type="Proteomes" id="UP001064048">
    <property type="component" value="Chromosome 24"/>
</dbReference>
<accession>A0ACC0K8W5</accession>
<sequence length="439" mass="50443">MGDADGDDDDIRASPYDNGYWVWSDTNCMLEFKSNNLSQSISNVTIPPAMIAGVLQFNDDPDLIEQFRFQKRFQRKTKDNDVVKLQDVKDVALFTAPSALFTKDIILLFHKPAMDRFLRALIFYCQYFLQISDELNHRALDAKIKTANSKRIVEEFRENLQDARLIVAKEYSSMSMGGEDFQSYHHMGANKMSSLSAKDAVRFEKMLRFCVQVVWIVLGRVSLVEIEVEINRLFKSDKYNFAKHKYNHRASLSHEDRSLILGECLDDMGMLRSLSPLMNEVFCHSEGRLIDARLLGLAVLKQNNLQPRLKYFEYMLVLPEEKLQSANITLGILGAQRSSFDSMLKLIKESHGSRSTSASSMVMTKRASRVSTASIVSSRFTVGKLYADIVLPEKEFETDFTDEFPTEMYPRKQIDKVQKKKWLNRVIRKSATNVANRKN</sequence>